<protein>
    <submittedName>
        <fullName evidence="1">Uncharacterized protein</fullName>
    </submittedName>
</protein>
<organism evidence="1 2">
    <name type="scientific">Endozoicomonas numazuensis</name>
    <dbReference type="NCBI Taxonomy" id="1137799"/>
    <lineage>
        <taxon>Bacteria</taxon>
        <taxon>Pseudomonadati</taxon>
        <taxon>Pseudomonadota</taxon>
        <taxon>Gammaproteobacteria</taxon>
        <taxon>Oceanospirillales</taxon>
        <taxon>Endozoicomonadaceae</taxon>
        <taxon>Endozoicomonas</taxon>
    </lineage>
</organism>
<name>A0A081NM93_9GAMM</name>
<sequence length="59" mass="7029">MNVNQSLGEITLTGVINTYEEGLYGMAQWLYDTAWWMVGSEGYYEMEFRKLPIRLRKQF</sequence>
<dbReference type="OrthoDB" id="9848512at2"/>
<gene>
    <name evidence="1" type="ORF">GZ78_06575</name>
</gene>
<dbReference type="AlphaFoldDB" id="A0A081NM93"/>
<reference evidence="1 2" key="1">
    <citation type="submission" date="2014-06" db="EMBL/GenBank/DDBJ databases">
        <title>Whole Genome Sequences of Three Symbiotic Endozoicomonas Bacteria.</title>
        <authorList>
            <person name="Neave M.J."/>
            <person name="Apprill A."/>
            <person name="Voolstra C.R."/>
        </authorList>
    </citation>
    <scope>NUCLEOTIDE SEQUENCE [LARGE SCALE GENOMIC DNA]</scope>
    <source>
        <strain evidence="1 2">DSM 25634</strain>
    </source>
</reference>
<comment type="caution">
    <text evidence="1">The sequence shown here is derived from an EMBL/GenBank/DDBJ whole genome shotgun (WGS) entry which is preliminary data.</text>
</comment>
<accession>A0A081NM93</accession>
<evidence type="ECO:0000313" key="1">
    <source>
        <dbReference type="EMBL" id="KEQ19566.1"/>
    </source>
</evidence>
<keyword evidence="2" id="KW-1185">Reference proteome</keyword>
<dbReference type="Proteomes" id="UP000028073">
    <property type="component" value="Unassembled WGS sequence"/>
</dbReference>
<dbReference type="RefSeq" id="WP_034833463.1">
    <property type="nucleotide sequence ID" value="NZ_JOKH01000001.1"/>
</dbReference>
<dbReference type="EMBL" id="JOKH01000001">
    <property type="protein sequence ID" value="KEQ19566.1"/>
    <property type="molecule type" value="Genomic_DNA"/>
</dbReference>
<evidence type="ECO:0000313" key="2">
    <source>
        <dbReference type="Proteomes" id="UP000028073"/>
    </source>
</evidence>
<proteinExistence type="predicted"/>